<accession>A0A2U1FM00</accession>
<evidence type="ECO:0000313" key="3">
    <source>
        <dbReference type="Proteomes" id="UP000245639"/>
    </source>
</evidence>
<keyword evidence="3" id="KW-1185">Reference proteome</keyword>
<sequence>MTAAPARAAAPGYALRLAPDELARYRMMAERAREHEADLWARAGLRPGTRVVDVGCGPGAMLLALARCVGPEGVVAGVDADPEAVATARAMLREAGLPGVAVCRARADATGLPEGAFDVGVMRHVLAHNGGAEQRLVAHLASLVRPGGHVYVLDVDATGAGTTPSLPAIDDLERRYQRWHADRGNDLRVGRRLAALARGAGLEVEDFRGWSQTASLPSGMRGPAWAARDALVAAGLADADDVARWDAAHAVVDGWERRPEVVIPVFAVVARRPSTPTNAAGP</sequence>
<dbReference type="Proteomes" id="UP000245639">
    <property type="component" value="Unassembled WGS sequence"/>
</dbReference>
<dbReference type="GO" id="GO:0032259">
    <property type="term" value="P:methylation"/>
    <property type="evidence" value="ECO:0007669"/>
    <property type="project" value="UniProtKB-KW"/>
</dbReference>
<dbReference type="RefSeq" id="WP_207787092.1">
    <property type="nucleotide sequence ID" value="NZ_QEKW01000002.1"/>
</dbReference>
<dbReference type="AlphaFoldDB" id="A0A2U1FM00"/>
<evidence type="ECO:0000313" key="2">
    <source>
        <dbReference type="EMBL" id="PVZ13207.1"/>
    </source>
</evidence>
<proteinExistence type="predicted"/>
<dbReference type="EMBL" id="QEKW01000002">
    <property type="protein sequence ID" value="PVZ13207.1"/>
    <property type="molecule type" value="Genomic_DNA"/>
</dbReference>
<reference evidence="2 3" key="1">
    <citation type="submission" date="2018-04" db="EMBL/GenBank/DDBJ databases">
        <title>Genomic Encyclopedia of Type Strains, Phase IV (KMG-IV): sequencing the most valuable type-strain genomes for metagenomic binning, comparative biology and taxonomic classification.</title>
        <authorList>
            <person name="Goeker M."/>
        </authorList>
    </citation>
    <scope>NUCLEOTIDE SEQUENCE [LARGE SCALE GENOMIC DNA]</scope>
    <source>
        <strain evidence="2 3">DSM 45771</strain>
    </source>
</reference>
<keyword evidence="2" id="KW-0489">Methyltransferase</keyword>
<name>A0A2U1FM00_9PSEU</name>
<gene>
    <name evidence="2" type="ORF">C8D89_102357</name>
</gene>
<dbReference type="InterPro" id="IPR041698">
    <property type="entry name" value="Methyltransf_25"/>
</dbReference>
<organism evidence="2 3">
    <name type="scientific">Actinomycetospora cinnamomea</name>
    <dbReference type="NCBI Taxonomy" id="663609"/>
    <lineage>
        <taxon>Bacteria</taxon>
        <taxon>Bacillati</taxon>
        <taxon>Actinomycetota</taxon>
        <taxon>Actinomycetes</taxon>
        <taxon>Pseudonocardiales</taxon>
        <taxon>Pseudonocardiaceae</taxon>
        <taxon>Actinomycetospora</taxon>
    </lineage>
</organism>
<evidence type="ECO:0000259" key="1">
    <source>
        <dbReference type="Pfam" id="PF13649"/>
    </source>
</evidence>
<dbReference type="CDD" id="cd02440">
    <property type="entry name" value="AdoMet_MTases"/>
    <property type="match status" value="1"/>
</dbReference>
<protein>
    <submittedName>
        <fullName evidence="2">Methyltransferase family protein</fullName>
    </submittedName>
</protein>
<dbReference type="PANTHER" id="PTHR43464">
    <property type="entry name" value="METHYLTRANSFERASE"/>
    <property type="match status" value="1"/>
</dbReference>
<dbReference type="SUPFAM" id="SSF53335">
    <property type="entry name" value="S-adenosyl-L-methionine-dependent methyltransferases"/>
    <property type="match status" value="1"/>
</dbReference>
<keyword evidence="2" id="KW-0808">Transferase</keyword>
<dbReference type="PANTHER" id="PTHR43464:SF83">
    <property type="entry name" value="MALONYL-[ACYL-CARRIER PROTEIN] O-METHYLTRANSFERASE"/>
    <property type="match status" value="1"/>
</dbReference>
<feature type="domain" description="Methyltransferase" evidence="1">
    <location>
        <begin position="51"/>
        <end position="148"/>
    </location>
</feature>
<comment type="caution">
    <text evidence="2">The sequence shown here is derived from an EMBL/GenBank/DDBJ whole genome shotgun (WGS) entry which is preliminary data.</text>
</comment>
<dbReference type="InterPro" id="IPR029063">
    <property type="entry name" value="SAM-dependent_MTases_sf"/>
</dbReference>
<dbReference type="GO" id="GO:0008168">
    <property type="term" value="F:methyltransferase activity"/>
    <property type="evidence" value="ECO:0007669"/>
    <property type="project" value="UniProtKB-KW"/>
</dbReference>
<dbReference type="Gene3D" id="3.40.50.150">
    <property type="entry name" value="Vaccinia Virus protein VP39"/>
    <property type="match status" value="1"/>
</dbReference>
<dbReference type="Pfam" id="PF13649">
    <property type="entry name" value="Methyltransf_25"/>
    <property type="match status" value="1"/>
</dbReference>